<dbReference type="EMBL" id="OPYN01000150">
    <property type="protein sequence ID" value="SPO61531.1"/>
    <property type="molecule type" value="Genomic_DNA"/>
</dbReference>
<gene>
    <name evidence="1" type="ORF">JV551A3_V1_1500008</name>
</gene>
<sequence length="85" mass="9537">MAFLDLIRALGVFHPHWMQPSPALGFLRLGWLCRYSWWVSGQDCGPRCFGGMKAHCLPQGAESWRCGSGKALRSRRVCVSTVSVR</sequence>
<protein>
    <submittedName>
        <fullName evidence="1">Uncharacterized protein</fullName>
    </submittedName>
</protein>
<comment type="caution">
    <text evidence="1">The sequence shown here is derived from an EMBL/GenBank/DDBJ whole genome shotgun (WGS) entry which is preliminary data.</text>
</comment>
<dbReference type="Proteomes" id="UP000294335">
    <property type="component" value="Unassembled WGS sequence"/>
</dbReference>
<organism evidence="1 2">
    <name type="scientific">Pseudomonas inefficax</name>
    <dbReference type="NCBI Taxonomy" id="2078786"/>
    <lineage>
        <taxon>Bacteria</taxon>
        <taxon>Pseudomonadati</taxon>
        <taxon>Pseudomonadota</taxon>
        <taxon>Gammaproteobacteria</taxon>
        <taxon>Pseudomonadales</taxon>
        <taxon>Pseudomonadaceae</taxon>
        <taxon>Pseudomonas</taxon>
    </lineage>
</organism>
<accession>A0AAQ1PA71</accession>
<reference evidence="1 2" key="1">
    <citation type="submission" date="2018-02" db="EMBL/GenBank/DDBJ databases">
        <authorList>
            <person name="Dubost A."/>
        </authorList>
    </citation>
    <scope>NUCLEOTIDE SEQUENCE [LARGE SCALE GENOMIC DNA]</scope>
    <source>
        <strain evidence="2">JV551A3</strain>
    </source>
</reference>
<dbReference type="AlphaFoldDB" id="A0AAQ1PA71"/>
<keyword evidence="2" id="KW-1185">Reference proteome</keyword>
<evidence type="ECO:0000313" key="1">
    <source>
        <dbReference type="EMBL" id="SPO61531.1"/>
    </source>
</evidence>
<proteinExistence type="predicted"/>
<name>A0AAQ1PA71_9PSED</name>
<evidence type="ECO:0000313" key="2">
    <source>
        <dbReference type="Proteomes" id="UP000294335"/>
    </source>
</evidence>